<keyword evidence="2" id="KW-0862">Zinc</keyword>
<dbReference type="PANTHER" id="PTHR10443">
    <property type="entry name" value="MICROSOMAL DIPEPTIDASE"/>
    <property type="match status" value="1"/>
</dbReference>
<dbReference type="Pfam" id="PF01244">
    <property type="entry name" value="Peptidase_M19"/>
    <property type="match status" value="1"/>
</dbReference>
<reference evidence="3" key="1">
    <citation type="journal article" date="2020" name="Stud. Mycol.">
        <title>101 Dothideomycetes genomes: a test case for predicting lifestyles and emergence of pathogens.</title>
        <authorList>
            <person name="Haridas S."/>
            <person name="Albert R."/>
            <person name="Binder M."/>
            <person name="Bloem J."/>
            <person name="Labutti K."/>
            <person name="Salamov A."/>
            <person name="Andreopoulos B."/>
            <person name="Baker S."/>
            <person name="Barry K."/>
            <person name="Bills G."/>
            <person name="Bluhm B."/>
            <person name="Cannon C."/>
            <person name="Castanera R."/>
            <person name="Culley D."/>
            <person name="Daum C."/>
            <person name="Ezra D."/>
            <person name="Gonzalez J."/>
            <person name="Henrissat B."/>
            <person name="Kuo A."/>
            <person name="Liang C."/>
            <person name="Lipzen A."/>
            <person name="Lutzoni F."/>
            <person name="Magnuson J."/>
            <person name="Mondo S."/>
            <person name="Nolan M."/>
            <person name="Ohm R."/>
            <person name="Pangilinan J."/>
            <person name="Park H.-J."/>
            <person name="Ramirez L."/>
            <person name="Alfaro M."/>
            <person name="Sun H."/>
            <person name="Tritt A."/>
            <person name="Yoshinaga Y."/>
            <person name="Zwiers L.-H."/>
            <person name="Turgeon B."/>
            <person name="Goodwin S."/>
            <person name="Spatafora J."/>
            <person name="Crous P."/>
            <person name="Grigoriev I."/>
        </authorList>
    </citation>
    <scope>NUCLEOTIDE SEQUENCE</scope>
    <source>
        <strain evidence="3">CBS 269.34</strain>
    </source>
</reference>
<dbReference type="InterPro" id="IPR008257">
    <property type="entry name" value="Pept_M19"/>
</dbReference>
<dbReference type="Proteomes" id="UP000799750">
    <property type="component" value="Unassembled WGS sequence"/>
</dbReference>
<comment type="similarity">
    <text evidence="2">Belongs to the metallo-dependent hydrolases superfamily. Peptidase M19 family.</text>
</comment>
<dbReference type="GO" id="GO:0070573">
    <property type="term" value="F:metallodipeptidase activity"/>
    <property type="evidence" value="ECO:0007669"/>
    <property type="project" value="InterPro"/>
</dbReference>
<name>A0A6A6RB73_9PEZI</name>
<gene>
    <name evidence="3" type="ORF">BU16DRAFT_477513</name>
</gene>
<dbReference type="PROSITE" id="PS51365">
    <property type="entry name" value="RENAL_DIPEPTIDASE_2"/>
    <property type="match status" value="1"/>
</dbReference>
<evidence type="ECO:0000256" key="1">
    <source>
        <dbReference type="ARBA" id="ARBA00022997"/>
    </source>
</evidence>
<evidence type="ECO:0000256" key="2">
    <source>
        <dbReference type="RuleBase" id="RU341113"/>
    </source>
</evidence>
<dbReference type="CDD" id="cd01301">
    <property type="entry name" value="rDP_like"/>
    <property type="match status" value="1"/>
</dbReference>
<dbReference type="GO" id="GO:0006508">
    <property type="term" value="P:proteolysis"/>
    <property type="evidence" value="ECO:0007669"/>
    <property type="project" value="UniProtKB-KW"/>
</dbReference>
<dbReference type="GO" id="GO:0046872">
    <property type="term" value="F:metal ion binding"/>
    <property type="evidence" value="ECO:0007669"/>
    <property type="project" value="UniProtKB-UniRule"/>
</dbReference>
<evidence type="ECO:0000313" key="4">
    <source>
        <dbReference type="Proteomes" id="UP000799750"/>
    </source>
</evidence>
<accession>A0A6A6RB73</accession>
<keyword evidence="2" id="KW-0479">Metal-binding</keyword>
<protein>
    <recommendedName>
        <fullName evidence="2">Dipeptidase</fullName>
        <ecNumber evidence="2">3.4.13.19</ecNumber>
    </recommendedName>
</protein>
<keyword evidence="2" id="KW-0645">Protease</keyword>
<proteinExistence type="inferred from homology"/>
<dbReference type="EC" id="3.4.13.19" evidence="2"/>
<comment type="catalytic activity">
    <reaction evidence="2">
        <text>an L-aminoacyl-L-amino acid + H2O = 2 an L-alpha-amino acid</text>
        <dbReference type="Rhea" id="RHEA:48940"/>
        <dbReference type="ChEBI" id="CHEBI:15377"/>
        <dbReference type="ChEBI" id="CHEBI:59869"/>
        <dbReference type="ChEBI" id="CHEBI:77460"/>
        <dbReference type="EC" id="3.4.13.19"/>
    </reaction>
</comment>
<sequence length="378" mass="42438">MEEALDIMANVPLIDGHNDFPHLIRAYYDSRLDDRFKPEKELAGHVDMKRLTEGRGGGVFWSAYIDCPKEADFSDTTHFEPLRDTLQQIDLIHRLVDLYSDKLALAYRADDIMQLFKEGKVASLIGVEGLHQIGNSASVMRMYHKLGVRYVTLAHNKNNMYADSATATELAHGGLSEEGRAIVKEMNRIGMMIDLSHVSDATMMAALDCSKAPVAFTHSSCYSIVKHARNVPDAVLDRLKVNKGIIMISLIPPFTHRDSAAANVDHVVDHILHVAERIGFDHIGLGSDYDGMTKAVNGVEDVSKWPNLVAKMLSRGIARDNVEKILGLNVIRVMKDIESVSRSSKDWPVLEDKVAQLWDEKFRAFVRNEYPNAERDQR</sequence>
<dbReference type="Gene3D" id="3.20.20.140">
    <property type="entry name" value="Metal-dependent hydrolases"/>
    <property type="match status" value="1"/>
</dbReference>
<keyword evidence="1 2" id="KW-0224">Dipeptidase</keyword>
<dbReference type="EMBL" id="MU004182">
    <property type="protein sequence ID" value="KAF2501662.1"/>
    <property type="molecule type" value="Genomic_DNA"/>
</dbReference>
<organism evidence="3 4">
    <name type="scientific">Lophium mytilinum</name>
    <dbReference type="NCBI Taxonomy" id="390894"/>
    <lineage>
        <taxon>Eukaryota</taxon>
        <taxon>Fungi</taxon>
        <taxon>Dikarya</taxon>
        <taxon>Ascomycota</taxon>
        <taxon>Pezizomycotina</taxon>
        <taxon>Dothideomycetes</taxon>
        <taxon>Pleosporomycetidae</taxon>
        <taxon>Mytilinidiales</taxon>
        <taxon>Mytilinidiaceae</taxon>
        <taxon>Lophium</taxon>
    </lineage>
</organism>
<dbReference type="InterPro" id="IPR032466">
    <property type="entry name" value="Metal_Hydrolase"/>
</dbReference>
<keyword evidence="2" id="KW-0482">Metalloprotease</keyword>
<keyword evidence="2" id="KW-0378">Hydrolase</keyword>
<dbReference type="SUPFAM" id="SSF51556">
    <property type="entry name" value="Metallo-dependent hydrolases"/>
    <property type="match status" value="1"/>
</dbReference>
<dbReference type="AlphaFoldDB" id="A0A6A6RB73"/>
<keyword evidence="4" id="KW-1185">Reference proteome</keyword>
<dbReference type="PANTHER" id="PTHR10443:SF12">
    <property type="entry name" value="DIPEPTIDASE"/>
    <property type="match status" value="1"/>
</dbReference>
<comment type="cofactor">
    <cofactor evidence="2">
        <name>Zn(2+)</name>
        <dbReference type="ChEBI" id="CHEBI:29105"/>
    </cofactor>
</comment>
<evidence type="ECO:0000313" key="3">
    <source>
        <dbReference type="EMBL" id="KAF2501662.1"/>
    </source>
</evidence>
<dbReference type="OrthoDB" id="445695at2759"/>